<sequence length="211" mass="22888">MDINGPAMGVRVSQMTGSTYIPSRRDSLSHSLNSAAHEATEPLMFSMVLRLCTAEPEPTTRTPSFLSRANAFPIWHTGISASGYMSMSGTHAPWSRPRFLSTWTRLNPASSSSFLTFTASSGAPGAGVAYKNVKDEKTEHIDHLIHGLGKVVEIVNSPLTALTVGSAVSQWAETMRMEVGFWASTLCRKDLRKCHAGKESSIASVGEPWEM</sequence>
<dbReference type="Proteomes" id="UP000325081">
    <property type="component" value="Unassembled WGS sequence"/>
</dbReference>
<organism evidence="1 2">
    <name type="scientific">Striga asiatica</name>
    <name type="common">Asiatic witchweed</name>
    <name type="synonym">Buchnera asiatica</name>
    <dbReference type="NCBI Taxonomy" id="4170"/>
    <lineage>
        <taxon>Eukaryota</taxon>
        <taxon>Viridiplantae</taxon>
        <taxon>Streptophyta</taxon>
        <taxon>Embryophyta</taxon>
        <taxon>Tracheophyta</taxon>
        <taxon>Spermatophyta</taxon>
        <taxon>Magnoliopsida</taxon>
        <taxon>eudicotyledons</taxon>
        <taxon>Gunneridae</taxon>
        <taxon>Pentapetalae</taxon>
        <taxon>asterids</taxon>
        <taxon>lamiids</taxon>
        <taxon>Lamiales</taxon>
        <taxon>Orobanchaceae</taxon>
        <taxon>Buchnereae</taxon>
        <taxon>Striga</taxon>
    </lineage>
</organism>
<name>A0A5A7QEH2_STRAF</name>
<comment type="caution">
    <text evidence="1">The sequence shown here is derived from an EMBL/GenBank/DDBJ whole genome shotgun (WGS) entry which is preliminary data.</text>
</comment>
<evidence type="ECO:0000313" key="2">
    <source>
        <dbReference type="Proteomes" id="UP000325081"/>
    </source>
</evidence>
<accession>A0A5A7QEH2</accession>
<dbReference type="EMBL" id="BKCP01006737">
    <property type="protein sequence ID" value="GER43689.1"/>
    <property type="molecule type" value="Genomic_DNA"/>
</dbReference>
<dbReference type="AlphaFoldDB" id="A0A5A7QEH2"/>
<protein>
    <submittedName>
        <fullName evidence="1">Hydroxysteroid dehydrogenase 2</fullName>
    </submittedName>
</protein>
<evidence type="ECO:0000313" key="1">
    <source>
        <dbReference type="EMBL" id="GER43689.1"/>
    </source>
</evidence>
<gene>
    <name evidence="1" type="ORF">STAS_20564</name>
</gene>
<proteinExistence type="predicted"/>
<keyword evidence="2" id="KW-1185">Reference proteome</keyword>
<reference evidence="2" key="1">
    <citation type="journal article" date="2019" name="Curr. Biol.">
        <title>Genome Sequence of Striga asiatica Provides Insight into the Evolution of Plant Parasitism.</title>
        <authorList>
            <person name="Yoshida S."/>
            <person name="Kim S."/>
            <person name="Wafula E.K."/>
            <person name="Tanskanen J."/>
            <person name="Kim Y.M."/>
            <person name="Honaas L."/>
            <person name="Yang Z."/>
            <person name="Spallek T."/>
            <person name="Conn C.E."/>
            <person name="Ichihashi Y."/>
            <person name="Cheong K."/>
            <person name="Cui S."/>
            <person name="Der J.P."/>
            <person name="Gundlach H."/>
            <person name="Jiao Y."/>
            <person name="Hori C."/>
            <person name="Ishida J.K."/>
            <person name="Kasahara H."/>
            <person name="Kiba T."/>
            <person name="Kim M.S."/>
            <person name="Koo N."/>
            <person name="Laohavisit A."/>
            <person name="Lee Y.H."/>
            <person name="Lumba S."/>
            <person name="McCourt P."/>
            <person name="Mortimer J.C."/>
            <person name="Mutuku J.M."/>
            <person name="Nomura T."/>
            <person name="Sasaki-Sekimoto Y."/>
            <person name="Seto Y."/>
            <person name="Wang Y."/>
            <person name="Wakatake T."/>
            <person name="Sakakibara H."/>
            <person name="Demura T."/>
            <person name="Yamaguchi S."/>
            <person name="Yoneyama K."/>
            <person name="Manabe R.I."/>
            <person name="Nelson D.C."/>
            <person name="Schulman A.H."/>
            <person name="Timko M.P."/>
            <person name="dePamphilis C.W."/>
            <person name="Choi D."/>
            <person name="Shirasu K."/>
        </authorList>
    </citation>
    <scope>NUCLEOTIDE SEQUENCE [LARGE SCALE GENOMIC DNA]</scope>
    <source>
        <strain evidence="2">cv. UVA1</strain>
    </source>
</reference>